<dbReference type="Proteomes" id="UP000076722">
    <property type="component" value="Unassembled WGS sequence"/>
</dbReference>
<name>A0A164XEV0_9AGAM</name>
<evidence type="ECO:0000256" key="5">
    <source>
        <dbReference type="ARBA" id="ARBA00022771"/>
    </source>
</evidence>
<dbReference type="PANTHER" id="PTHR47257">
    <property type="entry name" value="PH-RESPONSE TRANSCRIPTION FACTOR PACC/RIM101"/>
    <property type="match status" value="1"/>
</dbReference>
<keyword evidence="2" id="KW-0678">Repressor</keyword>
<evidence type="ECO:0000256" key="4">
    <source>
        <dbReference type="ARBA" id="ARBA00022737"/>
    </source>
</evidence>
<organism evidence="12 13">
    <name type="scientific">Sistotremastrum niveocremeum HHB9708</name>
    <dbReference type="NCBI Taxonomy" id="1314777"/>
    <lineage>
        <taxon>Eukaryota</taxon>
        <taxon>Fungi</taxon>
        <taxon>Dikarya</taxon>
        <taxon>Basidiomycota</taxon>
        <taxon>Agaricomycotina</taxon>
        <taxon>Agaricomycetes</taxon>
        <taxon>Sistotremastrales</taxon>
        <taxon>Sistotremastraceae</taxon>
        <taxon>Sertulicium</taxon>
        <taxon>Sertulicium niveocremeum</taxon>
    </lineage>
</organism>
<feature type="compositionally biased region" description="Low complexity" evidence="10">
    <location>
        <begin position="229"/>
        <end position="245"/>
    </location>
</feature>
<feature type="compositionally biased region" description="Polar residues" evidence="10">
    <location>
        <begin position="252"/>
        <end position="266"/>
    </location>
</feature>
<dbReference type="PROSITE" id="PS00028">
    <property type="entry name" value="ZINC_FINGER_C2H2_1"/>
    <property type="match status" value="3"/>
</dbReference>
<feature type="compositionally biased region" description="Low complexity" evidence="10">
    <location>
        <begin position="637"/>
        <end position="647"/>
    </location>
</feature>
<evidence type="ECO:0000259" key="11">
    <source>
        <dbReference type="PROSITE" id="PS50157"/>
    </source>
</evidence>
<dbReference type="FunFam" id="3.30.160.60:FF:000072">
    <property type="entry name" value="zinc finger protein 143 isoform X1"/>
    <property type="match status" value="1"/>
</dbReference>
<evidence type="ECO:0000256" key="7">
    <source>
        <dbReference type="ARBA" id="ARBA00023242"/>
    </source>
</evidence>
<feature type="compositionally biased region" description="Basic and acidic residues" evidence="10">
    <location>
        <begin position="545"/>
        <end position="584"/>
    </location>
</feature>
<evidence type="ECO:0000256" key="1">
    <source>
        <dbReference type="ARBA" id="ARBA00004123"/>
    </source>
</evidence>
<feature type="region of interest" description="Disordered" evidence="10">
    <location>
        <begin position="195"/>
        <end position="272"/>
    </location>
</feature>
<feature type="region of interest" description="Disordered" evidence="10">
    <location>
        <begin position="139"/>
        <end position="163"/>
    </location>
</feature>
<gene>
    <name evidence="12" type="ORF">SISNIDRAFT_425243</name>
</gene>
<reference evidence="12 13" key="1">
    <citation type="journal article" date="2016" name="Mol. Biol. Evol.">
        <title>Comparative Genomics of Early-Diverging Mushroom-Forming Fungi Provides Insights into the Origins of Lignocellulose Decay Capabilities.</title>
        <authorList>
            <person name="Nagy L.G."/>
            <person name="Riley R."/>
            <person name="Tritt A."/>
            <person name="Adam C."/>
            <person name="Daum C."/>
            <person name="Floudas D."/>
            <person name="Sun H."/>
            <person name="Yadav J.S."/>
            <person name="Pangilinan J."/>
            <person name="Larsson K.H."/>
            <person name="Matsuura K."/>
            <person name="Barry K."/>
            <person name="Labutti K."/>
            <person name="Kuo R."/>
            <person name="Ohm R.A."/>
            <person name="Bhattacharya S.S."/>
            <person name="Shirouzu T."/>
            <person name="Yoshinaga Y."/>
            <person name="Martin F.M."/>
            <person name="Grigoriev I.V."/>
            <person name="Hibbett D.S."/>
        </authorList>
    </citation>
    <scope>NUCLEOTIDE SEQUENCE [LARGE SCALE GENOMIC DNA]</scope>
    <source>
        <strain evidence="12 13">HHB9708</strain>
    </source>
</reference>
<comment type="similarity">
    <text evidence="8">Belongs to the pacC/RIM101 family.</text>
</comment>
<dbReference type="InterPro" id="IPR050806">
    <property type="entry name" value="pacC/RIM101"/>
</dbReference>
<feature type="compositionally biased region" description="Low complexity" evidence="10">
    <location>
        <begin position="692"/>
        <end position="718"/>
    </location>
</feature>
<dbReference type="GO" id="GO:0000981">
    <property type="term" value="F:DNA-binding transcription factor activity, RNA polymerase II-specific"/>
    <property type="evidence" value="ECO:0007669"/>
    <property type="project" value="UniProtKB-ARBA"/>
</dbReference>
<evidence type="ECO:0000256" key="2">
    <source>
        <dbReference type="ARBA" id="ARBA00022491"/>
    </source>
</evidence>
<protein>
    <recommendedName>
        <fullName evidence="11">C2H2-type domain-containing protein</fullName>
    </recommendedName>
</protein>
<feature type="compositionally biased region" description="Low complexity" evidence="10">
    <location>
        <begin position="594"/>
        <end position="612"/>
    </location>
</feature>
<feature type="domain" description="C2H2-type" evidence="11">
    <location>
        <begin position="126"/>
        <end position="153"/>
    </location>
</feature>
<evidence type="ECO:0000256" key="8">
    <source>
        <dbReference type="ARBA" id="ARBA00038089"/>
    </source>
</evidence>
<keyword evidence="13" id="KW-1185">Reference proteome</keyword>
<feature type="compositionally biased region" description="Basic and acidic residues" evidence="10">
    <location>
        <begin position="139"/>
        <end position="153"/>
    </location>
</feature>
<dbReference type="SUPFAM" id="SSF57667">
    <property type="entry name" value="beta-beta-alpha zinc fingers"/>
    <property type="match status" value="2"/>
</dbReference>
<feature type="compositionally biased region" description="Low complexity" evidence="10">
    <location>
        <begin position="199"/>
        <end position="221"/>
    </location>
</feature>
<accession>A0A164XEV0</accession>
<feature type="region of interest" description="Disordered" evidence="10">
    <location>
        <begin position="540"/>
        <end position="744"/>
    </location>
</feature>
<feature type="compositionally biased region" description="Acidic residues" evidence="10">
    <location>
        <begin position="782"/>
        <end position="802"/>
    </location>
</feature>
<dbReference type="GO" id="GO:0000978">
    <property type="term" value="F:RNA polymerase II cis-regulatory region sequence-specific DNA binding"/>
    <property type="evidence" value="ECO:0007669"/>
    <property type="project" value="UniProtKB-ARBA"/>
</dbReference>
<feature type="compositionally biased region" description="Basic and acidic residues" evidence="10">
    <location>
        <begin position="811"/>
        <end position="824"/>
    </location>
</feature>
<keyword evidence="5 9" id="KW-0863">Zinc-finger</keyword>
<keyword evidence="6" id="KW-0862">Zinc</keyword>
<dbReference type="InterPro" id="IPR013087">
    <property type="entry name" value="Znf_C2H2_type"/>
</dbReference>
<feature type="compositionally biased region" description="Low complexity" evidence="10">
    <location>
        <begin position="672"/>
        <end position="684"/>
    </location>
</feature>
<dbReference type="GO" id="GO:0008270">
    <property type="term" value="F:zinc ion binding"/>
    <property type="evidence" value="ECO:0007669"/>
    <property type="project" value="UniProtKB-KW"/>
</dbReference>
<dbReference type="STRING" id="1314777.A0A164XEV0"/>
<dbReference type="AlphaFoldDB" id="A0A164XEV0"/>
<evidence type="ECO:0000256" key="10">
    <source>
        <dbReference type="SAM" id="MobiDB-lite"/>
    </source>
</evidence>
<comment type="subcellular location">
    <subcellularLocation>
        <location evidence="1">Nucleus</location>
    </subcellularLocation>
</comment>
<evidence type="ECO:0000313" key="12">
    <source>
        <dbReference type="EMBL" id="KZS95906.1"/>
    </source>
</evidence>
<keyword evidence="3" id="KW-0479">Metal-binding</keyword>
<feature type="compositionally biased region" description="Low complexity" evidence="10">
    <location>
        <begin position="452"/>
        <end position="491"/>
    </location>
</feature>
<feature type="domain" description="C2H2-type" evidence="11">
    <location>
        <begin position="60"/>
        <end position="90"/>
    </location>
</feature>
<evidence type="ECO:0000313" key="13">
    <source>
        <dbReference type="Proteomes" id="UP000076722"/>
    </source>
</evidence>
<dbReference type="EMBL" id="KV419400">
    <property type="protein sequence ID" value="KZS95906.1"/>
    <property type="molecule type" value="Genomic_DNA"/>
</dbReference>
<dbReference type="PANTHER" id="PTHR47257:SF1">
    <property type="entry name" value="PH-RESPONSE TRANSCRIPTION FACTOR PACC_RIM101"/>
    <property type="match status" value="1"/>
</dbReference>
<feature type="domain" description="C2H2-type" evidence="11">
    <location>
        <begin position="96"/>
        <end position="125"/>
    </location>
</feature>
<keyword evidence="4" id="KW-0677">Repeat</keyword>
<dbReference type="InterPro" id="IPR036236">
    <property type="entry name" value="Znf_C2H2_sf"/>
</dbReference>
<feature type="compositionally biased region" description="Polar residues" evidence="10">
    <location>
        <begin position="435"/>
        <end position="445"/>
    </location>
</feature>
<dbReference type="OrthoDB" id="6155966at2759"/>
<dbReference type="GO" id="GO:0005634">
    <property type="term" value="C:nucleus"/>
    <property type="evidence" value="ECO:0007669"/>
    <property type="project" value="UniProtKB-SubCell"/>
</dbReference>
<keyword evidence="7" id="KW-0539">Nucleus</keyword>
<feature type="region of interest" description="Disordered" evidence="10">
    <location>
        <begin position="435"/>
        <end position="491"/>
    </location>
</feature>
<sequence length="824" mass="89821">MNAGGVARVPIAVPANSPAKHLRLLKCFSLPTHHSPFPSTMPVPSIDADTDVPASPTHEHLCRWAPCTRSFPDPETLYLHLCNDHVGRKSTNNLCLTCKWADCGTTCAKRDHITSHLRVHTPLKPHVCEVCKKPFKRPQDLKKHEKIHTEDHHAQHKHSKAVTVQDPVYVQRVAAYTHSSNAGSGRSRVARTDKFNGHASLSPDPTSASSNSSASSLQLLPTPSPPRNLHPSLSPASPSLVARAPYPYWPSDTANYLPTNTNTSLGSKRRLEDDHGYDSLPVDDFVNDMKKRRLEPSYDPHMAARLASLAQYSQNPPAPPSRGFQYSDFGIRTAEDLAAVNQFLLTLGKDVISQPQSYNPQPQYHAPPPAAATAFDGYFGDLDLQQLGLLGMPGIGSGAGDGFAGHPYAPRTQAPSYPQQPAMNSLYSSYDYLPTNNQPISTQPSRPYAQTPMYAPAPSAYPMRPTPPLSNQGSLSPSSSVDTPPSIPSLTPLTADWLAQQQAQQNPSWADLRAPRRGAMPVVASIGPYDFVEKNLRPSIPLKSVPEHPSHREPRMSMERHTDSVDEREDSRTLEPSPRMRAEDVTGLGPRLRSLVASASPSPSPSAVPLSLKSDEFMDSDDDIPTNSRSARKDSLSGESSSRLPSLMTLGDPALKLPALTRQGRDTTPLPSASQRRSASRSPTLSPPSSPSSPSSSSHSVSTPLPSRPSLPSLSSLSDGVSKIGLIGKSPRLSSAILSRRGSTPGWEERIRHAEIIRNLLVTINKQWKQSQSAASRHTSDEIDDDLHEEDEEDELESEEENSPPHRTWRLKSEPRDVEMVSAA</sequence>
<dbReference type="GO" id="GO:0045944">
    <property type="term" value="P:positive regulation of transcription by RNA polymerase II"/>
    <property type="evidence" value="ECO:0007669"/>
    <property type="project" value="TreeGrafter"/>
</dbReference>
<evidence type="ECO:0000256" key="3">
    <source>
        <dbReference type="ARBA" id="ARBA00022723"/>
    </source>
</evidence>
<dbReference type="Gene3D" id="3.30.160.60">
    <property type="entry name" value="Classic Zinc Finger"/>
    <property type="match status" value="2"/>
</dbReference>
<dbReference type="Pfam" id="PF00096">
    <property type="entry name" value="zf-C2H2"/>
    <property type="match status" value="1"/>
</dbReference>
<dbReference type="SMART" id="SM00355">
    <property type="entry name" value="ZnF_C2H2"/>
    <property type="match status" value="3"/>
</dbReference>
<dbReference type="PROSITE" id="PS50157">
    <property type="entry name" value="ZINC_FINGER_C2H2_2"/>
    <property type="match status" value="3"/>
</dbReference>
<evidence type="ECO:0000256" key="9">
    <source>
        <dbReference type="PROSITE-ProRule" id="PRU00042"/>
    </source>
</evidence>
<proteinExistence type="inferred from homology"/>
<feature type="region of interest" description="Disordered" evidence="10">
    <location>
        <begin position="770"/>
        <end position="824"/>
    </location>
</feature>
<evidence type="ECO:0000256" key="6">
    <source>
        <dbReference type="ARBA" id="ARBA00022833"/>
    </source>
</evidence>